<dbReference type="GeneID" id="27727451"/>
<evidence type="ECO:0000256" key="2">
    <source>
        <dbReference type="ARBA" id="ARBA00005643"/>
    </source>
</evidence>
<dbReference type="HOGENOM" id="CLU_000935_0_0_1"/>
<feature type="region of interest" description="Disordered" evidence="5">
    <location>
        <begin position="842"/>
        <end position="948"/>
    </location>
</feature>
<evidence type="ECO:0000313" key="8">
    <source>
        <dbReference type="Proteomes" id="UP000028545"/>
    </source>
</evidence>
<evidence type="ECO:0000313" key="7">
    <source>
        <dbReference type="EMBL" id="KEZ40490.1"/>
    </source>
</evidence>
<feature type="region of interest" description="Disordered" evidence="5">
    <location>
        <begin position="716"/>
        <end position="811"/>
    </location>
</feature>
<dbReference type="InterPro" id="IPR036390">
    <property type="entry name" value="WH_DNA-bd_sf"/>
</dbReference>
<comment type="subcellular location">
    <subcellularLocation>
        <location evidence="1">Vacuole membrane</location>
        <topology evidence="1">Peripheral membrane protein</topology>
    </subcellularLocation>
</comment>
<dbReference type="KEGG" id="sapo:SAPIO_CDS8379"/>
<feature type="compositionally biased region" description="Polar residues" evidence="5">
    <location>
        <begin position="777"/>
        <end position="786"/>
    </location>
</feature>
<feature type="compositionally biased region" description="Polar residues" evidence="5">
    <location>
        <begin position="923"/>
        <end position="935"/>
    </location>
</feature>
<dbReference type="PROSITE" id="PS50186">
    <property type="entry name" value="DEP"/>
    <property type="match status" value="1"/>
</dbReference>
<feature type="region of interest" description="Disordered" evidence="5">
    <location>
        <begin position="1912"/>
        <end position="1936"/>
    </location>
</feature>
<feature type="region of interest" description="Disordered" evidence="5">
    <location>
        <begin position="1716"/>
        <end position="1738"/>
    </location>
</feature>
<dbReference type="RefSeq" id="XP_016640289.1">
    <property type="nucleotide sequence ID" value="XM_016790026.1"/>
</dbReference>
<feature type="region of interest" description="Disordered" evidence="5">
    <location>
        <begin position="99"/>
        <end position="132"/>
    </location>
</feature>
<dbReference type="PANTHER" id="PTHR13179">
    <property type="entry name" value="DEP DOMAIN CONTAINING PROTEIN 5"/>
    <property type="match status" value="1"/>
</dbReference>
<dbReference type="Pfam" id="PF19418">
    <property type="entry name" value="DEPDC5_CTD"/>
    <property type="match status" value="1"/>
</dbReference>
<dbReference type="GO" id="GO:1904262">
    <property type="term" value="P:negative regulation of TORC1 signaling"/>
    <property type="evidence" value="ECO:0007669"/>
    <property type="project" value="TreeGrafter"/>
</dbReference>
<dbReference type="EMBL" id="JOWA01000121">
    <property type="protein sequence ID" value="KEZ40490.1"/>
    <property type="molecule type" value="Genomic_DNA"/>
</dbReference>
<feature type="region of interest" description="Disordered" evidence="5">
    <location>
        <begin position="1"/>
        <end position="58"/>
    </location>
</feature>
<dbReference type="InterPro" id="IPR048255">
    <property type="entry name" value="IML1_N"/>
</dbReference>
<feature type="compositionally biased region" description="Low complexity" evidence="5">
    <location>
        <begin position="787"/>
        <end position="800"/>
    </location>
</feature>
<dbReference type="CDD" id="cd04449">
    <property type="entry name" value="DEP_DEPDC5-like"/>
    <property type="match status" value="1"/>
</dbReference>
<feature type="region of interest" description="Disordered" evidence="5">
    <location>
        <begin position="1489"/>
        <end position="1512"/>
    </location>
</feature>
<dbReference type="GO" id="GO:0035556">
    <property type="term" value="P:intracellular signal transduction"/>
    <property type="evidence" value="ECO:0007669"/>
    <property type="project" value="InterPro"/>
</dbReference>
<dbReference type="Gene3D" id="1.10.10.10">
    <property type="entry name" value="Winged helix-like DNA-binding domain superfamily/Winged helix DNA-binding domain"/>
    <property type="match status" value="1"/>
</dbReference>
<dbReference type="OMA" id="SWMNATP"/>
<comment type="similarity">
    <text evidence="2">Belongs to the IML1 family.</text>
</comment>
<organism evidence="7 8">
    <name type="scientific">Pseudallescheria apiosperma</name>
    <name type="common">Scedosporium apiospermum</name>
    <dbReference type="NCBI Taxonomy" id="563466"/>
    <lineage>
        <taxon>Eukaryota</taxon>
        <taxon>Fungi</taxon>
        <taxon>Dikarya</taxon>
        <taxon>Ascomycota</taxon>
        <taxon>Pezizomycotina</taxon>
        <taxon>Sordariomycetes</taxon>
        <taxon>Hypocreomycetidae</taxon>
        <taxon>Microascales</taxon>
        <taxon>Microascaceae</taxon>
        <taxon>Scedosporium</taxon>
    </lineage>
</organism>
<gene>
    <name evidence="7" type="ORF">SAPIO_CDS8379</name>
</gene>
<dbReference type="SUPFAM" id="SSF46785">
    <property type="entry name" value="Winged helix' DNA-binding domain"/>
    <property type="match status" value="1"/>
</dbReference>
<dbReference type="Pfam" id="PF00610">
    <property type="entry name" value="DEP"/>
    <property type="match status" value="1"/>
</dbReference>
<dbReference type="OrthoDB" id="39497at2759"/>
<feature type="domain" description="DEP" evidence="6">
    <location>
        <begin position="1344"/>
        <end position="1444"/>
    </location>
</feature>
<keyword evidence="8" id="KW-1185">Reference proteome</keyword>
<dbReference type="GO" id="GO:0010508">
    <property type="term" value="P:positive regulation of autophagy"/>
    <property type="evidence" value="ECO:0007669"/>
    <property type="project" value="TreeGrafter"/>
</dbReference>
<dbReference type="SMART" id="SM00049">
    <property type="entry name" value="DEP"/>
    <property type="match status" value="1"/>
</dbReference>
<dbReference type="GO" id="GO:0005774">
    <property type="term" value="C:vacuolar membrane"/>
    <property type="evidence" value="ECO:0007669"/>
    <property type="project" value="UniProtKB-SubCell"/>
</dbReference>
<evidence type="ECO:0000256" key="3">
    <source>
        <dbReference type="ARBA" id="ARBA00018529"/>
    </source>
</evidence>
<protein>
    <recommendedName>
        <fullName evidence="3">Vacuolar membrane-associated protein IML1</fullName>
    </recommendedName>
    <alternativeName>
        <fullName evidence="4">Vacuolar membrane-associated protein iml1</fullName>
    </alternativeName>
</protein>
<dbReference type="InterPro" id="IPR000591">
    <property type="entry name" value="DEP_dom"/>
</dbReference>
<dbReference type="InterPro" id="IPR027244">
    <property type="entry name" value="IML1"/>
</dbReference>
<reference evidence="7 8" key="1">
    <citation type="journal article" date="2014" name="Genome Announc.">
        <title>Draft genome sequence of the pathogenic fungus Scedosporium apiospermum.</title>
        <authorList>
            <person name="Vandeputte P."/>
            <person name="Ghamrawi S."/>
            <person name="Rechenmann M."/>
            <person name="Iltis A."/>
            <person name="Giraud S."/>
            <person name="Fleury M."/>
            <person name="Thornton C."/>
            <person name="Delhaes L."/>
            <person name="Meyer W."/>
            <person name="Papon N."/>
            <person name="Bouchara J.P."/>
        </authorList>
    </citation>
    <scope>NUCLEOTIDE SEQUENCE [LARGE SCALE GENOMIC DNA]</scope>
    <source>
        <strain evidence="7 8">IHEM 14462</strain>
    </source>
</reference>
<sequence length="1936" mass="215703">MSRNAPPTPSGRRSGRTPHIRQFSRASVDRGSTDAPRSPDTASTQSTARTESAACRKRKLERKCTVTVNDSYSRDEVLLNLDHLGSDIKPGTLVSISVLKPEPDKTSNPQGKQVSTDHGRASKSSPAREAECDPSKHRYVFYAKDMSKEQKTRHPHIEVYVAKHIAGNFGMKSGTPVILAPVDENNPAVEASHVELSFRDQYLSRADMWRMTVGELTERTVYKGESILFMGSIKAQVTAVFVDGHKVHSAFFSRNTRPIFRSESARYVLFIQMSREMWDFDSDGSGEIMFNKVVNGFLPAVFKKWALLKVRHLVTIVLFARVEYDTGLSDDLVVSATDGDYYTGVQPSGMKRPYKDFYRVVVNEMTSIEWATILKQLKKEFNVFRRDISLHHQRPDSAFVSHTKDSSGKIIPPSHVKSEPCLAMYGNFLEAISLASSQFANDYIDRDLVRTGISIVVISPGPGVFEVDYEALRRTTESLVGNGIGIDLICVPKIPLHSVPLFKYRNPHYAEMEKERWPHSRSSTPRQGGTPIAGSYQSFGGSFSPSKGLDLIHRSDYFTTHRQADEWCYAVPQWLHVSYWTGTSGASGDSLSYQGIALSVLDAGREEKNNEDFPIRCRMYDLQMRSVLETNEIETVPLMSDPFFPSNGVTEGGGTQRPRQTGTDEVAHIPLQRAPDTLFDHVYGFIKFVPDRMLKPGERSIWKQLQEFDNSRAKLPSSRRVIHHHRNSRELDDSARRQLVEDSGLFGTSLPERKPATSKSKAASRKLSVNLGEKSKVTTSLLSPAKSTSGVSSTTPVVAPAQPPTSPTKSQKLMRHISLGNRGFGIAAPKASVAEVHIETVSASSSSSRPELHSSASSQTTSNHPSLRGRPASPRSIGKRPAPFPAQAFLGAPMESTVGAMPSTPSIPIIKKTSHTAGPLEPATQQKPDWATTSPLARKSRRNEDRDAKFSSVLRAEDAQKVYNSKLRAGALPDFPPTLSPASAILPWLTVLNPSNPDTHKVDDTMLYSRWQHVFPRTSKMKMMKWKALCCPAAVPLTTEYFPTKAQFEKDYECKPYNIAQNEDDDLVDEPKSREDFLRELVSLRLAQGFQVIVGPAVAKAFGQKLLKVADIFTRDQKLEDGASVFMSVGNTIHQLSCVNGSEVEVNIYSRKPPATVAHSAASPAMYKPAIRTILDTVYRTRELDLATPRPERDWNYIDSYLAGHTDEMTENLRFWRARFVLIPVELRASLLPRIHEEDSPEEIRLEGIRRLAQFWQKHRYVAPSERRYQSMAPRRRRDPNPLDIVFKTEDPSVVIAAELETLPLIEGLEGVPRRGQLLSQRERFRRSSLNISALAEAMQQPVESGGVRMQNRRWHLRLHNNCFIGSDMTTWLLDNFEDLESREEAEALGKMLMVSDEESSKAKDKEKDSSSSKERKEKSSGLFVHVEKRHDFRDGQYFYQISEEYAKAPAISSSWFNTKRRDYTAPSTPAIETPIRDSPRVTRTTAMHDEPQSLPASAASTPLMTPIAGGKQRDKPRVMLSKVMKYDVDRWKRSYRPERINLHYDRLHNPDACYHIRIEWMNVTAKLIEDAVESWAREAAAFGLRLVEVPIKEACTIMNINPFKRPYLVKLGVPPPAHCPDEYQDPAAHPSQAITCKFYYQKAILRKFDFVLDYESASNFPSNVDVRYSWGYPDFKYCQYIHRSGVLLAEITSEGDFLLMNNSLCNNRGIYNREKDMKDAPTSTATNNSNGGGGGGSANRMMSSIGSYIPEPIAPPASPLLKAAATSHVNSPLIRPTPAGADMGAGATASITKSADPEAIKDELDHFCRDATRLEAFYKETLEKGPQTAQTPRIIGPITANPTSAGSHNAPAVFGPGGWLEVVPEANIPTLGLPPGVLREVSPSRTGAGPPPVGLGLAALRRKSVQDGIGLGGWTGKQIKRDKPQPLPSFQVPSF</sequence>
<dbReference type="InterPro" id="IPR045838">
    <property type="entry name" value="DEPDC5_CTD"/>
</dbReference>
<evidence type="ECO:0000256" key="1">
    <source>
        <dbReference type="ARBA" id="ARBA00004148"/>
    </source>
</evidence>
<feature type="region of interest" description="Disordered" evidence="5">
    <location>
        <begin position="1393"/>
        <end position="1423"/>
    </location>
</feature>
<feature type="compositionally biased region" description="Low complexity" evidence="5">
    <location>
        <begin position="842"/>
        <end position="858"/>
    </location>
</feature>
<dbReference type="Pfam" id="PF12257">
    <property type="entry name" value="IML1"/>
    <property type="match status" value="1"/>
</dbReference>
<feature type="compositionally biased region" description="Basic and acidic residues" evidence="5">
    <location>
        <begin position="728"/>
        <end position="740"/>
    </location>
</feature>
<feature type="compositionally biased region" description="Basic and acidic residues" evidence="5">
    <location>
        <begin position="115"/>
        <end position="132"/>
    </location>
</feature>
<dbReference type="VEuPathDB" id="FungiDB:SAPIO_CDS8379"/>
<name>A0A084FZH8_PSEDA</name>
<feature type="compositionally biased region" description="Polar residues" evidence="5">
    <location>
        <begin position="1495"/>
        <end position="1504"/>
    </location>
</feature>
<comment type="caution">
    <text evidence="7">The sequence shown here is derived from an EMBL/GenBank/DDBJ whole genome shotgun (WGS) entry which is preliminary data.</text>
</comment>
<evidence type="ECO:0000256" key="4">
    <source>
        <dbReference type="ARBA" id="ARBA00021881"/>
    </source>
</evidence>
<accession>A0A084FZH8</accession>
<dbReference type="GO" id="GO:1990130">
    <property type="term" value="C:GATOR1 complex"/>
    <property type="evidence" value="ECO:0007669"/>
    <property type="project" value="TreeGrafter"/>
</dbReference>
<evidence type="ECO:0000256" key="5">
    <source>
        <dbReference type="SAM" id="MobiDB-lite"/>
    </source>
</evidence>
<evidence type="ECO:0000259" key="6">
    <source>
        <dbReference type="PROSITE" id="PS50186"/>
    </source>
</evidence>
<dbReference type="GO" id="GO:0005096">
    <property type="term" value="F:GTPase activator activity"/>
    <property type="evidence" value="ECO:0007669"/>
    <property type="project" value="InterPro"/>
</dbReference>
<dbReference type="PANTHER" id="PTHR13179:SF8">
    <property type="entry name" value="GATOR COMPLEX PROTEIN DEPDC5"/>
    <property type="match status" value="1"/>
</dbReference>
<feature type="compositionally biased region" description="Basic and acidic residues" evidence="5">
    <location>
        <begin position="1399"/>
        <end position="1423"/>
    </location>
</feature>
<dbReference type="Proteomes" id="UP000028545">
    <property type="component" value="Unassembled WGS sequence"/>
</dbReference>
<dbReference type="InterPro" id="IPR036388">
    <property type="entry name" value="WH-like_DNA-bd_sf"/>
</dbReference>
<feature type="compositionally biased region" description="Polar residues" evidence="5">
    <location>
        <begin position="40"/>
        <end position="50"/>
    </location>
</feature>
<proteinExistence type="inferred from homology"/>